<name>A0A8T0EW33_ARGBR</name>
<sequence length="116" mass="12776">MRRNPLEAVLAKGESWRHCAQCTPPPPTTTCQRSKDRQLSTVSSTCPGAVCTPPLFCRRFRLSHFAGAGVDQTVRHQHQDSHGRAATLGYRWRFGLFFYGSQHLCTGMWLAGGGGG</sequence>
<gene>
    <name evidence="1" type="ORF">HNY73_012805</name>
</gene>
<dbReference type="Proteomes" id="UP000807504">
    <property type="component" value="Unassembled WGS sequence"/>
</dbReference>
<evidence type="ECO:0000313" key="2">
    <source>
        <dbReference type="Proteomes" id="UP000807504"/>
    </source>
</evidence>
<comment type="caution">
    <text evidence="1">The sequence shown here is derived from an EMBL/GenBank/DDBJ whole genome shotgun (WGS) entry which is preliminary data.</text>
</comment>
<protein>
    <submittedName>
        <fullName evidence="1">Uncharacterized protein</fullName>
    </submittedName>
</protein>
<evidence type="ECO:0000313" key="1">
    <source>
        <dbReference type="EMBL" id="KAF8782536.1"/>
    </source>
</evidence>
<dbReference type="EMBL" id="JABXBU010001863">
    <property type="protein sequence ID" value="KAF8782536.1"/>
    <property type="molecule type" value="Genomic_DNA"/>
</dbReference>
<organism evidence="1 2">
    <name type="scientific">Argiope bruennichi</name>
    <name type="common">Wasp spider</name>
    <name type="synonym">Aranea bruennichi</name>
    <dbReference type="NCBI Taxonomy" id="94029"/>
    <lineage>
        <taxon>Eukaryota</taxon>
        <taxon>Metazoa</taxon>
        <taxon>Ecdysozoa</taxon>
        <taxon>Arthropoda</taxon>
        <taxon>Chelicerata</taxon>
        <taxon>Arachnida</taxon>
        <taxon>Araneae</taxon>
        <taxon>Araneomorphae</taxon>
        <taxon>Entelegynae</taxon>
        <taxon>Araneoidea</taxon>
        <taxon>Araneidae</taxon>
        <taxon>Argiope</taxon>
    </lineage>
</organism>
<reference evidence="1" key="2">
    <citation type="submission" date="2020-06" db="EMBL/GenBank/DDBJ databases">
        <authorList>
            <person name="Sheffer M."/>
        </authorList>
    </citation>
    <scope>NUCLEOTIDE SEQUENCE</scope>
</reference>
<keyword evidence="2" id="KW-1185">Reference proteome</keyword>
<reference evidence="1" key="1">
    <citation type="journal article" date="2020" name="bioRxiv">
        <title>Chromosome-level reference genome of the European wasp spider Argiope bruennichi: a resource for studies on range expansion and evolutionary adaptation.</title>
        <authorList>
            <person name="Sheffer M.M."/>
            <person name="Hoppe A."/>
            <person name="Krehenwinkel H."/>
            <person name="Uhl G."/>
            <person name="Kuss A.W."/>
            <person name="Jensen L."/>
            <person name="Jensen C."/>
            <person name="Gillespie R.G."/>
            <person name="Hoff K.J."/>
            <person name="Prost S."/>
        </authorList>
    </citation>
    <scope>NUCLEOTIDE SEQUENCE</scope>
</reference>
<dbReference type="AlphaFoldDB" id="A0A8T0EW33"/>
<proteinExistence type="predicted"/>
<accession>A0A8T0EW33</accession>